<evidence type="ECO:0000256" key="1">
    <source>
        <dbReference type="SAM" id="MobiDB-lite"/>
    </source>
</evidence>
<dbReference type="OrthoDB" id="9783374at2"/>
<feature type="compositionally biased region" description="Acidic residues" evidence="1">
    <location>
        <begin position="56"/>
        <end position="73"/>
    </location>
</feature>
<evidence type="ECO:0000313" key="4">
    <source>
        <dbReference type="Proteomes" id="UP000078383"/>
    </source>
</evidence>
<feature type="region of interest" description="Disordered" evidence="1">
    <location>
        <begin position="34"/>
        <end position="88"/>
    </location>
</feature>
<dbReference type="Pfam" id="PF04294">
    <property type="entry name" value="VanW"/>
    <property type="match status" value="1"/>
</dbReference>
<evidence type="ECO:0000313" key="3">
    <source>
        <dbReference type="EMBL" id="CUQ81034.1"/>
    </source>
</evidence>
<proteinExistence type="predicted"/>
<keyword evidence="2" id="KW-0732">Signal</keyword>
<dbReference type="InterPro" id="IPR052913">
    <property type="entry name" value="Glycopeptide_resist_protein"/>
</dbReference>
<dbReference type="AlphaFoldDB" id="A0A174Y8Z2"/>
<dbReference type="Proteomes" id="UP000078383">
    <property type="component" value="Unassembled WGS sequence"/>
</dbReference>
<sequence length="848" mass="94828">MKRRKWMALMLCAGIFMADFSGIPLKVSAEQVEQAETVLDDQGTQKDDGENTELIQETEDENNSEESPIETEPEERAAEDTTTEELPSTEVVTELKTTIVSNKTAREYVDRTVELTTNVEDAVGNVEYQYTEEYRGETAIVQEYAENPVYSFKTSGVGEHVYRVNVKDENGNIGSAEYKIEVVAHPSKVLSGKLTSNKTQKEYVDRKITLTAEATNGYGNYQYRFTEKKDGVETALQDYGDTNTYSFITKECGEHTYYVYIKDAEGQEIQLSYTMTVVLHPQKKLTAELSSNKTNREYIQRTVVLTAAAKGGYGKIKYQFSETYGSTTAVRQAYSEKNTYTFKTSGTGHHVFYVDMIDEQGQKSRASYEMDIVAHPDNVLTGSVTSNKTTKEYIDRNICLTANAKGGYGSFKYQFVESYNGKVTVVQKYSEKKTYSFKTTGPGTHTYYVYIKDKENQSTKLKYSMTVVVHPDKVIKAGLRSNKTTREYAKRTVTLTGSGVGGYGKRQYQFTEVYGATTKVRQSYSYKNTYSFTTTGIGTHIFYVDVKDDEGQVVRATYTMQVVVHPDNQLRGSFVSNTNGIAKNGQKIQLTATSSGGYDNVHKYRFREVYGGNNKVLQNYSTKKSCEFTFSGNGAHTYYVDILDSESQILTLNLRITSPAYVDRMSVFSTVSTNNENGTYNMSRALKSFNQVVIQPGQTLSFFGVAGPCGKAEGYKQAGVVGGVGYGGGICQASTTLYGAAIRAGLTIVQRRNHSVPSTYVPIGQDAMVDYGSSDLKFRNDYDYPVKLVTYVSGKTLYAEVWGIQPDWYDYVNVRSWSTGSKSAVAYRDYVKNGKTVKTEQLPSSYYK</sequence>
<dbReference type="EMBL" id="CZBX01000001">
    <property type="protein sequence ID" value="CUQ81034.1"/>
    <property type="molecule type" value="Genomic_DNA"/>
</dbReference>
<organism evidence="3 4">
    <name type="scientific">[Ruminococcus] torques</name>
    <dbReference type="NCBI Taxonomy" id="33039"/>
    <lineage>
        <taxon>Bacteria</taxon>
        <taxon>Bacillati</taxon>
        <taxon>Bacillota</taxon>
        <taxon>Clostridia</taxon>
        <taxon>Lachnospirales</taxon>
        <taxon>Lachnospiraceae</taxon>
        <taxon>Mediterraneibacter</taxon>
    </lineage>
</organism>
<protein>
    <submittedName>
        <fullName evidence="3">Triple tyrosine motif-containing protein</fullName>
    </submittedName>
</protein>
<feature type="chain" id="PRO_5038441399" evidence="2">
    <location>
        <begin position="19"/>
        <end position="848"/>
    </location>
</feature>
<accession>A0A174Y8Z2</accession>
<gene>
    <name evidence="3" type="ORF">ERS852502_00189</name>
</gene>
<dbReference type="PANTHER" id="PTHR35788">
    <property type="entry name" value="EXPORTED PROTEIN-RELATED"/>
    <property type="match status" value="1"/>
</dbReference>
<dbReference type="RefSeq" id="WP_020435747.1">
    <property type="nucleotide sequence ID" value="NZ_CZBR01000001.1"/>
</dbReference>
<dbReference type="PANTHER" id="PTHR35788:SF1">
    <property type="entry name" value="EXPORTED PROTEIN"/>
    <property type="match status" value="1"/>
</dbReference>
<name>A0A174Y8Z2_9FIRM</name>
<dbReference type="InterPro" id="IPR007391">
    <property type="entry name" value="Vancomycin_resist_VanW"/>
</dbReference>
<feature type="signal peptide" evidence="2">
    <location>
        <begin position="1"/>
        <end position="18"/>
    </location>
</feature>
<reference evidence="3 4" key="1">
    <citation type="submission" date="2015-09" db="EMBL/GenBank/DDBJ databases">
        <authorList>
            <consortium name="Pathogen Informatics"/>
        </authorList>
    </citation>
    <scope>NUCLEOTIDE SEQUENCE [LARGE SCALE GENOMIC DNA]</scope>
    <source>
        <strain evidence="3 4">2789STDY5834889</strain>
    </source>
</reference>
<evidence type="ECO:0000256" key="2">
    <source>
        <dbReference type="SAM" id="SignalP"/>
    </source>
</evidence>